<reference evidence="3" key="1">
    <citation type="journal article" date="2011" name="PLoS Biol.">
        <title>Gene gain and loss during evolution of obligate parasitism in the white rust pathogen of Arabidopsis thaliana.</title>
        <authorList>
            <person name="Kemen E."/>
            <person name="Gardiner A."/>
            <person name="Schultz-Larsen T."/>
            <person name="Kemen A.C."/>
            <person name="Balmuth A.L."/>
            <person name="Robert-Seilaniantz A."/>
            <person name="Bailey K."/>
            <person name="Holub E."/>
            <person name="Studholme D.J."/>
            <person name="Maclean D."/>
            <person name="Jones J.D."/>
        </authorList>
    </citation>
    <scope>NUCLEOTIDE SEQUENCE</scope>
</reference>
<feature type="compositionally biased region" description="Acidic residues" evidence="1">
    <location>
        <begin position="48"/>
        <end position="80"/>
    </location>
</feature>
<organism evidence="3">
    <name type="scientific">Albugo laibachii Nc14</name>
    <dbReference type="NCBI Taxonomy" id="890382"/>
    <lineage>
        <taxon>Eukaryota</taxon>
        <taxon>Sar</taxon>
        <taxon>Stramenopiles</taxon>
        <taxon>Oomycota</taxon>
        <taxon>Peronosporomycetes</taxon>
        <taxon>Albuginales</taxon>
        <taxon>Albuginaceae</taxon>
        <taxon>Albugo</taxon>
    </lineage>
</organism>
<name>F0VYW0_9STRA</name>
<feature type="region of interest" description="Disordered" evidence="1">
    <location>
        <begin position="1"/>
        <end position="224"/>
    </location>
</feature>
<dbReference type="GO" id="GO:0032039">
    <property type="term" value="C:integrator complex"/>
    <property type="evidence" value="ECO:0007669"/>
    <property type="project" value="InterPro"/>
</dbReference>
<dbReference type="Pfam" id="PF12432">
    <property type="entry name" value="INTS1_RP2B-bd"/>
    <property type="match status" value="1"/>
</dbReference>
<feature type="compositionally biased region" description="Basic and acidic residues" evidence="1">
    <location>
        <begin position="165"/>
        <end position="178"/>
    </location>
</feature>
<evidence type="ECO:0000259" key="2">
    <source>
        <dbReference type="Pfam" id="PF12432"/>
    </source>
</evidence>
<feature type="compositionally biased region" description="Basic and acidic residues" evidence="1">
    <location>
        <begin position="38"/>
        <end position="47"/>
    </location>
</feature>
<dbReference type="HOGENOM" id="CLU_232233_0_0_1"/>
<feature type="compositionally biased region" description="Polar residues" evidence="1">
    <location>
        <begin position="181"/>
        <end position="197"/>
    </location>
</feature>
<feature type="compositionally biased region" description="Polar residues" evidence="1">
    <location>
        <begin position="697"/>
        <end position="713"/>
    </location>
</feature>
<accession>F0VYW0</accession>
<dbReference type="InterPro" id="IPR022145">
    <property type="entry name" value="INTS1_RPB2-bd"/>
</dbReference>
<feature type="compositionally biased region" description="Polar residues" evidence="1">
    <location>
        <begin position="128"/>
        <end position="137"/>
    </location>
</feature>
<proteinExistence type="predicted"/>
<sequence>MDIGIEMSMRPIRGLPRRFVRRKNVVHDDSEDEEDDRPDSTPIKDNEALNEDDDEEEDEEEEWNGDSEDDEDDADEDENEDGKSTESDKSTLQSINAAKMRSKRPFKRQMSSNSSNDSSKSKRRFFGSINTSRSVSAMDSDRVEDQNYAPSVTFKQHTKSPKFKAIRDSETHPFENRKKPSSNNVEPYDSNSDTSEFMASESDFGTPPPIKISPNKKPGTPSKVPFRDIQDLIDSAKSEESILKVLKSVFGSLVRDQKPPTRVLSIGLLRAVKKDTKRFKHPEIIKFFLRLLRSKHNREHTSGSSSEVPIKKPQSIRTSTLANTMGPNKLSVITEAIEMELPVSALVPNLLVQILKDDEEWPVDCVKVYLSDSLNARSWVNDDLCHLFVLNVKTILEDDTASGKIKAHRCRFRDPEVVRNTRELIVNHLRHRIMELDKERAGIGPGGGNICTVRNMILTLSELVSLAPLRLLAISRLETWLQNPVLKPVAKDLLCKVIQQCKTMQPADLEVVDIFLKIKWKPTMFQFRVETLTQLVQQHPLYLRHALYVLIARERSSNIGSDVDNFKLLQHIFRATRATTNNDESTFYSHPMIHAGEAASKDLAHVIRELAGASDFAPMLKTILRKILKQVGFDMIDLKSICTGMLVNDGHWDTLTKFGDTRLPDHMSLITGLIWLLLLMRGAAVKSLEIQHSSSSALSSGRNISSTTVSNSAGGPITRRLAGGINSRGSKLGPSSQSSTLRISTTGSYLNRTSSSSPPADAKQTTKAFPTSGNTSIALSGPNISSKSKATAELAKVSSVKIAFRAKEELLQALAHVQRQSVFCCREIFNYFQLDGASSFEKILYQVIVKKLLFLEVPPDVQPTEHDKTCFESVKEGIPLQKDTIPALVDLYTITTAIDRLEALQTLELIVFRAAEGQCNRESVWESAESLKTYAENEGIIGLELRSIDFIGKLVQLTRYPPQHSSQTSEEVCYTDRFWIACSILLILGCFNPTIVGIHLWRNVPTLRAMMQMIIADRFVFPPVLEHDPLLLLGAQRRLEGSASQFESLDISIQRLSACEAHLERSLDSTDSLMVFDFYGVARKPSSSLLEHFRALGVKYKLGNRLRQSRQCDFLTEMVAGDLGSSEVPTRFSGQIDTQRDQAWWIADIVCEDFETVQYLPVTSLCNLLLLLYIRQRSNHATKTIKKPLTTEDDISREPLVHIGPKLLAKLHNLLHVSDKDDDQACTIVRFFVDKLADSDRVIRRVASGILSMLLKPSTDKAIKVEVEPSMSMEDIEGKVFASIGPGATDDALAFSWLPLLTKLACYDQISEPVALCFENLLAREASISSLTSCIQTMYAFWRDSTTDGVHSAEKSPGVSLDQVSMLAHVFGKFLTKRRLIANALLSNDQVFGIFVEVFAVAVTDQVEIGMKQLSVTSITEFKVIHVMDKNHKIQELKLPIASFHGIVFLLSNWTRFLSHLEPSERNVSEEQTLQNLKLLKHALFPRSVASRGSSSSSNVVRSSTGLIATKDVKLCPESLLLELLLSICIVKPTASADCNDEIDDLVHTVGKSLSVKSLWKSLLSSYHSLTCWSMIFEKLHAKLMQNEEHAENSLQDAIFESPIVPHDANKSTVRDCAALILDIFLKLKHDFIGSDGEELNANGSYEFVKNWLQQKSNLESVQSPSSALMIPSKKKVEPLSHLLDWEQIQTQADSMPSSFLNFETCQVPTISDRQTVPESEPSTEFPASPKARDTTPSKCLEQFLRRCRDNDMKTSSIRDEQVALERFLSEISSNVQMMACSTPGAKQLADFLLGDVFLPALKKSSATNEKTYKRILQYILCIIADAQSALAISSFTDTFITALESSLGMIPDEKQYLVAEFLEVIFDFLRDALNHTGSASLPMSSFTLKALSSLVLVSRLIALKHEGAQTLCERLLVRSETMVFPLLVHRCAISECDSDSSVLALLHQEIIHFSPRQWFSFQSTSIRLVEEARSEALMSVYLTDPIRVSALMPEELHTHLVLETAKDLKDWARLVCRNKVTNVIDEIVREIFSTLLDDTASTLTKSKGGIVSRASLLNQLHSLVVNHPLLLVARLPTQFDRFSGSITLTQLYLRSNWFEQLMEIIDALDPLLCQFSVLLFPISRILLKFLQLMVQYQTLGFQASVLRVLEYFRHTLLMDFEGASRVIVRPEAAALLRNVILLYENEDRIARFKFLTEAIATAALGEEICVDSLPFSSNGCISITSAARAIATNSFDIVMEEQQTLAILQQNSQPLASLSSDTIQQIVQILERLLFAKFADGVSESARELKIVNACKALLDSKIAPLNAISSLLGSSSASSKMATSICQIVLQVLRHGEDRIAYRKTIVDHYLQALTSSDRERKVTLVAFACDMSVFCDRSQRKKLLQHLFLHDSRSAKNCILEHFQSVVVGSQLKLLVGSS</sequence>
<dbReference type="GO" id="GO:0034474">
    <property type="term" value="P:U2 snRNA 3'-end processing"/>
    <property type="evidence" value="ECO:0007669"/>
    <property type="project" value="InterPro"/>
</dbReference>
<feature type="compositionally biased region" description="Polar residues" evidence="1">
    <location>
        <begin position="1712"/>
        <end position="1723"/>
    </location>
</feature>
<gene>
    <name evidence="3" type="primary">AlNc14C1G111</name>
    <name evidence="3" type="ORF">ALNC14_001180</name>
</gene>
<feature type="compositionally biased region" description="Basic residues" evidence="1">
    <location>
        <begin position="15"/>
        <end position="24"/>
    </location>
</feature>
<feature type="region of interest" description="Disordered" evidence="1">
    <location>
        <begin position="1712"/>
        <end position="1736"/>
    </location>
</feature>
<dbReference type="PANTHER" id="PTHR21224:SF1">
    <property type="entry name" value="INTEGRATOR COMPLEX SUBUNIT 1"/>
    <property type="match status" value="1"/>
</dbReference>
<dbReference type="PANTHER" id="PTHR21224">
    <property type="entry name" value="INTEGRATOR COMPLEX SUBUNIT 1"/>
    <property type="match status" value="1"/>
</dbReference>
<feature type="compositionally biased region" description="Polar residues" evidence="1">
    <location>
        <begin position="727"/>
        <end position="774"/>
    </location>
</feature>
<reference evidence="3" key="2">
    <citation type="submission" date="2011-02" db="EMBL/GenBank/DDBJ databases">
        <authorList>
            <person name="MacLean D."/>
        </authorList>
    </citation>
    <scope>NUCLEOTIDE SEQUENCE</scope>
</reference>
<feature type="region of interest" description="Disordered" evidence="1">
    <location>
        <begin position="697"/>
        <end position="774"/>
    </location>
</feature>
<evidence type="ECO:0000256" key="1">
    <source>
        <dbReference type="SAM" id="MobiDB-lite"/>
    </source>
</evidence>
<protein>
    <submittedName>
        <fullName evidence="3">Integrator complex subunit putative</fullName>
    </submittedName>
</protein>
<dbReference type="InterPro" id="IPR038902">
    <property type="entry name" value="INTS1"/>
</dbReference>
<feature type="domain" description="Integrator complex subunit 1 RPB2-binding" evidence="2">
    <location>
        <begin position="453"/>
        <end position="578"/>
    </location>
</feature>
<dbReference type="EMBL" id="FR824046">
    <property type="protein sequence ID" value="CCA13975.1"/>
    <property type="molecule type" value="Genomic_DNA"/>
</dbReference>
<evidence type="ECO:0000313" key="3">
    <source>
        <dbReference type="EMBL" id="CCA13975.1"/>
    </source>
</evidence>